<evidence type="ECO:0000313" key="4">
    <source>
        <dbReference type="EMBL" id="MFD2969606.1"/>
    </source>
</evidence>
<keyword evidence="2" id="KW-0812">Transmembrane</keyword>
<keyword evidence="2" id="KW-0472">Membrane</keyword>
<feature type="chain" id="PRO_5047306210" evidence="3">
    <location>
        <begin position="20"/>
        <end position="314"/>
    </location>
</feature>
<feature type="region of interest" description="Disordered" evidence="1">
    <location>
        <begin position="295"/>
        <end position="314"/>
    </location>
</feature>
<gene>
    <name evidence="4" type="ORF">ACFS7Y_19585</name>
</gene>
<sequence>MRNILLFFILLCSSLIIHGQEVDSTQATIEEIEKSLQYSTGTIPLERGNGILQVPKGFQFLNREQSNYVLSTLWGNPEDQDIIGMLVPEGKGVLHANSWAFTISYDAMGYVEDKDAQEINYDEMLAETKKDLASENENRKAAGYGSVELIGWASKPYYDDSKKVLHWAKEISFQDDSLNTLNYNLRVLGRRGIYLINAVAAIDQLPEVEKSIDPIIASVNFKEGDRYADYVDGDEVASWTVGSLVAGKILAKAGFFAVLLKFWKVIAVACVGGFSFIWKKITGRSRKEEEELAIEPVAGEDKPLQDLEDSNKNG</sequence>
<dbReference type="Proteomes" id="UP001597525">
    <property type="component" value="Unassembled WGS sequence"/>
</dbReference>
<feature type="compositionally biased region" description="Basic and acidic residues" evidence="1">
    <location>
        <begin position="299"/>
        <end position="314"/>
    </location>
</feature>
<dbReference type="Pfam" id="PF09935">
    <property type="entry name" value="DUF2167"/>
    <property type="match status" value="1"/>
</dbReference>
<feature type="transmembrane region" description="Helical" evidence="2">
    <location>
        <begin position="253"/>
        <end position="278"/>
    </location>
</feature>
<feature type="signal peptide" evidence="3">
    <location>
        <begin position="1"/>
        <end position="19"/>
    </location>
</feature>
<comment type="caution">
    <text evidence="4">The sequence shown here is derived from an EMBL/GenBank/DDBJ whole genome shotgun (WGS) entry which is preliminary data.</text>
</comment>
<keyword evidence="2" id="KW-1133">Transmembrane helix</keyword>
<evidence type="ECO:0000256" key="3">
    <source>
        <dbReference type="SAM" id="SignalP"/>
    </source>
</evidence>
<reference evidence="5" key="1">
    <citation type="journal article" date="2019" name="Int. J. Syst. Evol. Microbiol.">
        <title>The Global Catalogue of Microorganisms (GCM) 10K type strain sequencing project: providing services to taxonomists for standard genome sequencing and annotation.</title>
        <authorList>
            <consortium name="The Broad Institute Genomics Platform"/>
            <consortium name="The Broad Institute Genome Sequencing Center for Infectious Disease"/>
            <person name="Wu L."/>
            <person name="Ma J."/>
        </authorList>
    </citation>
    <scope>NUCLEOTIDE SEQUENCE [LARGE SCALE GENOMIC DNA]</scope>
    <source>
        <strain evidence="5">KCTC 22814</strain>
    </source>
</reference>
<proteinExistence type="predicted"/>
<dbReference type="EMBL" id="JBHUPB010000014">
    <property type="protein sequence ID" value="MFD2969606.1"/>
    <property type="molecule type" value="Genomic_DNA"/>
</dbReference>
<organism evidence="4 5">
    <name type="scientific">Sphingobacterium bambusae</name>
    <dbReference type="NCBI Taxonomy" id="662858"/>
    <lineage>
        <taxon>Bacteria</taxon>
        <taxon>Pseudomonadati</taxon>
        <taxon>Bacteroidota</taxon>
        <taxon>Sphingobacteriia</taxon>
        <taxon>Sphingobacteriales</taxon>
        <taxon>Sphingobacteriaceae</taxon>
        <taxon>Sphingobacterium</taxon>
    </lineage>
</organism>
<accession>A0ABW6BJF1</accession>
<name>A0ABW6BJF1_9SPHI</name>
<protein>
    <submittedName>
        <fullName evidence="4">DUF2167 domain-containing protein</fullName>
    </submittedName>
</protein>
<keyword evidence="3" id="KW-0732">Signal</keyword>
<evidence type="ECO:0000256" key="1">
    <source>
        <dbReference type="SAM" id="MobiDB-lite"/>
    </source>
</evidence>
<dbReference type="InterPro" id="IPR018682">
    <property type="entry name" value="DUF2167_membr"/>
</dbReference>
<dbReference type="RefSeq" id="WP_320185439.1">
    <property type="nucleotide sequence ID" value="NZ_CP138332.1"/>
</dbReference>
<evidence type="ECO:0000313" key="5">
    <source>
        <dbReference type="Proteomes" id="UP001597525"/>
    </source>
</evidence>
<evidence type="ECO:0000256" key="2">
    <source>
        <dbReference type="SAM" id="Phobius"/>
    </source>
</evidence>
<keyword evidence="5" id="KW-1185">Reference proteome</keyword>